<name>A0A7R9MDH7_9ACAR</name>
<accession>A0A7R9MDH7</accession>
<dbReference type="Gene3D" id="3.40.50.12780">
    <property type="entry name" value="N-terminal domain of ligase-like"/>
    <property type="match status" value="1"/>
</dbReference>
<evidence type="ECO:0000256" key="4">
    <source>
        <dbReference type="ARBA" id="ARBA00023140"/>
    </source>
</evidence>
<dbReference type="PANTHER" id="PTHR24096">
    <property type="entry name" value="LONG-CHAIN-FATTY-ACID--COA LIGASE"/>
    <property type="match status" value="1"/>
</dbReference>
<sequence>MSSDPRVLRSNIPVVDIPELTVGEYVRNKLSHLDPELICLIDANTDEQITIGHLKRLSHSIAVALINRGVTKTDRLVYSGQNTIQHTVLRFVAIFLGLPICPLSPTFEAYEVEQEVTSMSATVVLTQQQDLPKFKRVLESDNNSIKFVVIFNATCDTHVSEKHVTYEQLVDEGRDQTLITIPYFPVDHNVDPCLLIHTSGSTGRPKCVILKHASILRFYSELGHAFHKEFQGTPQVVSVLNPLGHIGGSQLVPSFICLGAKQVIYSEFTVDLQFGSVERYGVTFMVIFPSIGDNFIEGELCNKYDLSSLKIILTGGAHFPAHIARAIINKYHVSFRES</sequence>
<dbReference type="InterPro" id="IPR000873">
    <property type="entry name" value="AMP-dep_synth/lig_dom"/>
</dbReference>
<protein>
    <recommendedName>
        <fullName evidence="5">AMP-dependent synthetase/ligase domain-containing protein</fullName>
    </recommendedName>
</protein>
<gene>
    <name evidence="6" type="ORF">ONB1V03_LOCUS14784</name>
</gene>
<dbReference type="InterPro" id="IPR020845">
    <property type="entry name" value="AMP-binding_CS"/>
</dbReference>
<dbReference type="GO" id="GO:0016405">
    <property type="term" value="F:CoA-ligase activity"/>
    <property type="evidence" value="ECO:0007669"/>
    <property type="project" value="TreeGrafter"/>
</dbReference>
<keyword evidence="7" id="KW-1185">Reference proteome</keyword>
<feature type="domain" description="AMP-dependent synthetase/ligase" evidence="5">
    <location>
        <begin position="35"/>
        <end position="328"/>
    </location>
</feature>
<evidence type="ECO:0000256" key="2">
    <source>
        <dbReference type="ARBA" id="ARBA00006432"/>
    </source>
</evidence>
<dbReference type="OrthoDB" id="10253869at2759"/>
<reference evidence="6" key="1">
    <citation type="submission" date="2020-11" db="EMBL/GenBank/DDBJ databases">
        <authorList>
            <person name="Tran Van P."/>
        </authorList>
    </citation>
    <scope>NUCLEOTIDE SEQUENCE</scope>
</reference>
<dbReference type="EMBL" id="OC929233">
    <property type="protein sequence ID" value="CAD7658160.1"/>
    <property type="molecule type" value="Genomic_DNA"/>
</dbReference>
<keyword evidence="3" id="KW-0436">Ligase</keyword>
<dbReference type="AlphaFoldDB" id="A0A7R9MDH7"/>
<dbReference type="SUPFAM" id="SSF56801">
    <property type="entry name" value="Acetyl-CoA synthetase-like"/>
    <property type="match status" value="1"/>
</dbReference>
<keyword evidence="4" id="KW-0576">Peroxisome</keyword>
<evidence type="ECO:0000259" key="5">
    <source>
        <dbReference type="Pfam" id="PF00501"/>
    </source>
</evidence>
<dbReference type="GO" id="GO:0005777">
    <property type="term" value="C:peroxisome"/>
    <property type="evidence" value="ECO:0007669"/>
    <property type="project" value="UniProtKB-SubCell"/>
</dbReference>
<dbReference type="Proteomes" id="UP000728032">
    <property type="component" value="Unassembled WGS sequence"/>
</dbReference>
<evidence type="ECO:0000313" key="7">
    <source>
        <dbReference type="Proteomes" id="UP000728032"/>
    </source>
</evidence>
<dbReference type="Pfam" id="PF00501">
    <property type="entry name" value="AMP-binding"/>
    <property type="match status" value="1"/>
</dbReference>
<feature type="non-terminal residue" evidence="6">
    <location>
        <position position="1"/>
    </location>
</feature>
<comment type="subcellular location">
    <subcellularLocation>
        <location evidence="1">Peroxisome</location>
    </subcellularLocation>
</comment>
<evidence type="ECO:0000256" key="1">
    <source>
        <dbReference type="ARBA" id="ARBA00004275"/>
    </source>
</evidence>
<evidence type="ECO:0000313" key="6">
    <source>
        <dbReference type="EMBL" id="CAD7658160.1"/>
    </source>
</evidence>
<organism evidence="6">
    <name type="scientific">Oppiella nova</name>
    <dbReference type="NCBI Taxonomy" id="334625"/>
    <lineage>
        <taxon>Eukaryota</taxon>
        <taxon>Metazoa</taxon>
        <taxon>Ecdysozoa</taxon>
        <taxon>Arthropoda</taxon>
        <taxon>Chelicerata</taxon>
        <taxon>Arachnida</taxon>
        <taxon>Acari</taxon>
        <taxon>Acariformes</taxon>
        <taxon>Sarcoptiformes</taxon>
        <taxon>Oribatida</taxon>
        <taxon>Brachypylina</taxon>
        <taxon>Oppioidea</taxon>
        <taxon>Oppiidae</taxon>
        <taxon>Oppiella</taxon>
    </lineage>
</organism>
<dbReference type="PROSITE" id="PS00455">
    <property type="entry name" value="AMP_BINDING"/>
    <property type="match status" value="1"/>
</dbReference>
<dbReference type="InterPro" id="IPR042099">
    <property type="entry name" value="ANL_N_sf"/>
</dbReference>
<dbReference type="EMBL" id="CAJPVJ010014408">
    <property type="protein sequence ID" value="CAG2175346.1"/>
    <property type="molecule type" value="Genomic_DNA"/>
</dbReference>
<evidence type="ECO:0000256" key="3">
    <source>
        <dbReference type="ARBA" id="ARBA00022598"/>
    </source>
</evidence>
<proteinExistence type="inferred from homology"/>
<dbReference type="PANTHER" id="PTHR24096:SF149">
    <property type="entry name" value="AMP-BINDING DOMAIN-CONTAINING PROTEIN-RELATED"/>
    <property type="match status" value="1"/>
</dbReference>
<comment type="similarity">
    <text evidence="2">Belongs to the ATP-dependent AMP-binding enzyme family.</text>
</comment>